<dbReference type="EMBL" id="CCEJ010000010">
    <property type="protein sequence ID" value="CDR34892.1"/>
    <property type="molecule type" value="Genomic_DNA"/>
</dbReference>
<dbReference type="AlphaFoldDB" id="A0A090D076"/>
<reference evidence="1" key="2">
    <citation type="submission" date="2014-09" db="EMBL/GenBank/DDBJ databases">
        <title>Criblamydia sequanensis harbors a mega-plasmid encoding arsenite resistance.</title>
        <authorList>
            <person name="Bertelli C."/>
            <person name="Goesmann A."/>
            <person name="Greub G."/>
        </authorList>
    </citation>
    <scope>NUCLEOTIDE SEQUENCE [LARGE SCALE GENOMIC DNA]</scope>
    <source>
        <strain evidence="1">CRIB-18</strain>
    </source>
</reference>
<organism evidence="1 2">
    <name type="scientific">Candidatus Criblamydia sequanensis CRIB-18</name>
    <dbReference type="NCBI Taxonomy" id="1437425"/>
    <lineage>
        <taxon>Bacteria</taxon>
        <taxon>Pseudomonadati</taxon>
        <taxon>Chlamydiota</taxon>
        <taxon>Chlamydiia</taxon>
        <taxon>Parachlamydiales</taxon>
        <taxon>Candidatus Criblamydiaceae</taxon>
        <taxon>Candidatus Criblamydia</taxon>
    </lineage>
</organism>
<accession>A0A090D076</accession>
<gene>
    <name evidence="1" type="ORF">CSEC_2086</name>
</gene>
<keyword evidence="2" id="KW-1185">Reference proteome</keyword>
<dbReference type="STRING" id="1437425.CSEC_2086"/>
<comment type="caution">
    <text evidence="1">The sequence shown here is derived from an EMBL/GenBank/DDBJ whole genome shotgun (WGS) entry which is preliminary data.</text>
</comment>
<evidence type="ECO:0000313" key="1">
    <source>
        <dbReference type="EMBL" id="CDR34892.1"/>
    </source>
</evidence>
<dbReference type="Proteomes" id="UP000031552">
    <property type="component" value="Unassembled WGS sequence"/>
</dbReference>
<evidence type="ECO:0000313" key="2">
    <source>
        <dbReference type="Proteomes" id="UP000031552"/>
    </source>
</evidence>
<dbReference type="RefSeq" id="WP_041018440.1">
    <property type="nucleotide sequence ID" value="NZ_CCEJ010000010.1"/>
</dbReference>
<protein>
    <submittedName>
        <fullName evidence="1">Uncharacterized protein</fullName>
    </submittedName>
</protein>
<name>A0A090D076_9BACT</name>
<reference evidence="1" key="1">
    <citation type="submission" date="2013-12" db="EMBL/GenBank/DDBJ databases">
        <authorList>
            <person name="Linke B."/>
        </authorList>
    </citation>
    <scope>NUCLEOTIDE SEQUENCE [LARGE SCALE GENOMIC DNA]</scope>
    <source>
        <strain evidence="1">CRIB-18</strain>
    </source>
</reference>
<sequence length="280" mass="31891">MLSIDSSQSYSLSPEELAALVVELEKKEFQQEFGEIESPFEVSQPNWEKKKKKYRVLEEKIRSASVDIPSWAVAGPLNYGLTLEKMKEVITNKFMEMANSGHLISEKQLESCNRESFYPPDKKGGDNLTRIWGAEFLVSNLKHEKSLNAPEHFLIIEDPASDIEVQVWHGPYPYLSIVKKNGYILSKKIEGESKALAYRCSTDLAKLKYKDFGDPGNVIKDSKGTGWVVDTELKSFDPPKLTRESALIQDYSKKRFEVLAKDEFSSLFQTFKISVADFLK</sequence>
<proteinExistence type="predicted"/>